<dbReference type="EMBL" id="CP144460">
    <property type="protein sequence ID" value="XBS37434.1"/>
    <property type="molecule type" value="Genomic_DNA"/>
</dbReference>
<protein>
    <submittedName>
        <fullName evidence="3">XVIPCD domain-containing protein</fullName>
    </submittedName>
</protein>
<feature type="compositionally biased region" description="Basic and acidic residues" evidence="1">
    <location>
        <begin position="442"/>
        <end position="463"/>
    </location>
</feature>
<sequence length="946" mass="100364">MADTPAFQGHHVIEQAAFSESRLLQSLSRSGLFELHGPRNILNLPADQALAARMGLSPHPGGPLGAYSEELANRLERLELSPDGQATLRGDQAAAQRIAARVNGLTDTLKVGLVNGDLVSNTPQGMTPQQANAKIRAFYGDLAAYQQSHAGQIADVGKMAAAEARWAGVTRSEGNVQLALDAIDQPGTSTLSDRWGGRQSLGTAIAEANQAGRLPITEPVGARLRLAFAQEMPPVLARSPAGPRLPGTPGEGSIVASEGLAAEAAGTRGLSGARVAGAAGVALMAYDFAVTGHRVVQLSTQGNNTGAESAAAHFVGRNAGGIAGGFLLGAGYGAVTGSWTGPGALATGLVGGVAGAYLGERWAEKQDINRIYTQPDRSGNEWTRNPEDPQGTWTRSVSAPLPSGGYQETRLVAAGRLADELNYRAANDSYSLGLANPPKPQDPYRLDAKNETHPPREPFETGRDYVRNAQTGQWQLEIRESIDGKIPITRGASISAERATELEQQSKTIIAQNAANTPEATAARYQIAYNQFGWNEFANREPVPQAITNARTQPQPLQASDGHSYTRAASGEWTTPGTFYGTNPATGNTREELNRTWQSQQAGLQDMASMAEIARTHPTPTQSDLHSQVAGMYARAGITRTDAQIDAATAAVAQDHARDTGKQMPFFLQLQKDGSIATVVGQNDDRMEIRATTTAAEILQVERQQTMPANVPQPNPSTQSPQTQLPAAPPTQTPLPSAPSPQTAPGHSSSLDDDHARGRTASTGKTEQVAAPGMQMGAHSIASHNPHEHEQPSVNRQSVVGPKPQDAALVEQLRSSIARLDESANKPWDERSDRMVASAYRMAVEAGFKPDDKVDVALNVPTDKLPGGVTMFVMRAGPGASPDPFANRANLPTSEALAAAPEQQYLAANQARDKQEQIRQQELTQIRDHGQDDPSRTGPKMSGPNH</sequence>
<name>A0AAU7P6N7_9XANT</name>
<evidence type="ECO:0000259" key="2">
    <source>
        <dbReference type="Pfam" id="PF20410"/>
    </source>
</evidence>
<evidence type="ECO:0000256" key="1">
    <source>
        <dbReference type="SAM" id="MobiDB-lite"/>
    </source>
</evidence>
<accession>A0AAU7P6N7</accession>
<dbReference type="AlphaFoldDB" id="A0AAU7P6N7"/>
<feature type="region of interest" description="Disordered" evidence="1">
    <location>
        <begin position="707"/>
        <end position="801"/>
    </location>
</feature>
<feature type="region of interest" description="Disordered" evidence="1">
    <location>
        <begin position="554"/>
        <end position="582"/>
    </location>
</feature>
<reference evidence="3" key="1">
    <citation type="submission" date="2024-02" db="EMBL/GenBank/DDBJ databases">
        <title>Complete genome sequence of Xanthomonas sp. 10-10.</title>
        <authorList>
            <person name="Biessy A."/>
            <person name="Ciotola M."/>
            <person name="Cadieux M."/>
            <person name="Soufiane B."/>
            <person name="Laforest M."/>
            <person name="Filion M."/>
        </authorList>
    </citation>
    <scope>NUCLEOTIDE SEQUENCE</scope>
    <source>
        <strain evidence="3">10-10</strain>
    </source>
</reference>
<dbReference type="InterPro" id="IPR046519">
    <property type="entry name" value="X-Tfes_XVIPCD"/>
</dbReference>
<feature type="region of interest" description="Disordered" evidence="1">
    <location>
        <begin position="432"/>
        <end position="463"/>
    </location>
</feature>
<feature type="region of interest" description="Disordered" evidence="1">
    <location>
        <begin position="374"/>
        <end position="401"/>
    </location>
</feature>
<evidence type="ECO:0000313" key="3">
    <source>
        <dbReference type="EMBL" id="XBS37434.1"/>
    </source>
</evidence>
<organism evidence="3">
    <name type="scientific">Xanthomonas sp. 10-10</name>
    <dbReference type="NCBI Taxonomy" id="3115848"/>
    <lineage>
        <taxon>Bacteria</taxon>
        <taxon>Pseudomonadati</taxon>
        <taxon>Pseudomonadota</taxon>
        <taxon>Gammaproteobacteria</taxon>
        <taxon>Lysobacterales</taxon>
        <taxon>Lysobacteraceae</taxon>
        <taxon>Xanthomonas</taxon>
    </lineage>
</organism>
<feature type="compositionally biased region" description="Low complexity" evidence="1">
    <location>
        <begin position="716"/>
        <end position="726"/>
    </location>
</feature>
<gene>
    <name evidence="3" type="ORF">VZ068_18690</name>
</gene>
<proteinExistence type="predicted"/>
<dbReference type="Pfam" id="PF20410">
    <property type="entry name" value="X-Tfes_XVIPCD"/>
    <property type="match status" value="1"/>
</dbReference>
<feature type="compositionally biased region" description="Basic and acidic residues" evidence="1">
    <location>
        <begin position="911"/>
        <end position="935"/>
    </location>
</feature>
<feature type="compositionally biased region" description="Polar residues" evidence="1">
    <location>
        <begin position="554"/>
        <end position="563"/>
    </location>
</feature>
<dbReference type="RefSeq" id="WP_349656133.1">
    <property type="nucleotide sequence ID" value="NZ_CP144460.1"/>
</dbReference>
<feature type="compositionally biased region" description="Polar residues" evidence="1">
    <location>
        <begin position="572"/>
        <end position="582"/>
    </location>
</feature>
<feature type="compositionally biased region" description="Pro residues" evidence="1">
    <location>
        <begin position="727"/>
        <end position="739"/>
    </location>
</feature>
<feature type="domain" description="X-Tfes XVIPCD" evidence="2">
    <location>
        <begin position="806"/>
        <end position="908"/>
    </location>
</feature>
<feature type="region of interest" description="Disordered" evidence="1">
    <location>
        <begin position="908"/>
        <end position="946"/>
    </location>
</feature>
<feature type="compositionally biased region" description="Polar residues" evidence="1">
    <location>
        <begin position="374"/>
        <end position="383"/>
    </location>
</feature>